<comment type="caution">
    <text evidence="2">The sequence shown here is derived from an EMBL/GenBank/DDBJ whole genome shotgun (WGS) entry which is preliminary data.</text>
</comment>
<proteinExistence type="predicted"/>
<keyword evidence="1" id="KW-1133">Transmembrane helix</keyword>
<keyword evidence="3" id="KW-1185">Reference proteome</keyword>
<organism evidence="2 3">
    <name type="scientific">Arcanobacterium bovis</name>
    <dbReference type="NCBI Taxonomy" id="2529275"/>
    <lineage>
        <taxon>Bacteria</taxon>
        <taxon>Bacillati</taxon>
        <taxon>Actinomycetota</taxon>
        <taxon>Actinomycetes</taxon>
        <taxon>Actinomycetales</taxon>
        <taxon>Actinomycetaceae</taxon>
        <taxon>Arcanobacterium</taxon>
    </lineage>
</organism>
<accession>A0A4Q9UYK4</accession>
<dbReference type="EMBL" id="SJDT01000011">
    <property type="protein sequence ID" value="TBW20734.1"/>
    <property type="molecule type" value="Genomic_DNA"/>
</dbReference>
<name>A0A4Q9UYK4_9ACTO</name>
<protein>
    <submittedName>
        <fullName evidence="2">Uncharacterized protein</fullName>
    </submittedName>
</protein>
<evidence type="ECO:0000313" key="3">
    <source>
        <dbReference type="Proteomes" id="UP000293036"/>
    </source>
</evidence>
<dbReference type="AlphaFoldDB" id="A0A4Q9UYK4"/>
<dbReference type="Proteomes" id="UP000293036">
    <property type="component" value="Unassembled WGS sequence"/>
</dbReference>
<keyword evidence="1" id="KW-0472">Membrane</keyword>
<dbReference type="RefSeq" id="WP_131282482.1">
    <property type="nucleotide sequence ID" value="NZ_JBHSLR010000004.1"/>
</dbReference>
<gene>
    <name evidence="2" type="ORF">EZJ44_08420</name>
</gene>
<keyword evidence="1" id="KW-0812">Transmembrane</keyword>
<evidence type="ECO:0000313" key="2">
    <source>
        <dbReference type="EMBL" id="TBW20734.1"/>
    </source>
</evidence>
<reference evidence="2 3" key="1">
    <citation type="submission" date="2019-02" db="EMBL/GenBank/DDBJ databases">
        <title>Arcanobacterium bovis sp. nov., isolated from the milk of a cow with mastitis.</title>
        <authorList>
            <person name="Sammra O."/>
            <person name="Foster G."/>
            <person name="Hassan A."/>
            <person name="Alssahen M."/>
            <person name="Laemmler C."/>
            <person name="Borowiak M."/>
            <person name="Malorny B."/>
            <person name="Abdulmawjood A."/>
        </authorList>
    </citation>
    <scope>NUCLEOTIDE SEQUENCE [LARGE SCALE GENOMIC DNA]</scope>
    <source>
        <strain evidence="2 3">C605018/01/1</strain>
    </source>
</reference>
<feature type="transmembrane region" description="Helical" evidence="1">
    <location>
        <begin position="76"/>
        <end position="95"/>
    </location>
</feature>
<evidence type="ECO:0000256" key="1">
    <source>
        <dbReference type="SAM" id="Phobius"/>
    </source>
</evidence>
<sequence length="97" mass="11293">MDVNGIEHILISAIKIIVFGVMPLTLAYVCFDFIANIRRFEPPSKREWLAKGRSEQDWEAYKGLLQIERRIYTRDFYIKALAAFVAIIVGILFWISI</sequence>
<feature type="transmembrane region" description="Helical" evidence="1">
    <location>
        <begin position="12"/>
        <end position="35"/>
    </location>
</feature>